<evidence type="ECO:0000313" key="2">
    <source>
        <dbReference type="Proteomes" id="UP000828048"/>
    </source>
</evidence>
<name>A0ACB7YRY8_9ERIC</name>
<reference evidence="1 2" key="1">
    <citation type="journal article" date="2021" name="Hortic Res">
        <title>High-quality reference genome and annotation aids understanding of berry development for evergreen blueberry (Vaccinium darrowii).</title>
        <authorList>
            <person name="Yu J."/>
            <person name="Hulse-Kemp A.M."/>
            <person name="Babiker E."/>
            <person name="Staton M."/>
        </authorList>
    </citation>
    <scope>NUCLEOTIDE SEQUENCE [LARGE SCALE GENOMIC DNA]</scope>
    <source>
        <strain evidence="2">cv. NJ 8807/NJ 8810</strain>
        <tissue evidence="1">Young leaf</tissue>
    </source>
</reference>
<sequence length="174" mass="17752">MAIKVTMNLVVLSLVVVAAALVQGSRAETHVVGDTLGWVVPPGGSVAYTTWAATKTFAVGDVLLFNYTTGEHDVVVAASKTTYDSCSATNALSTEKTGPTSITLTSGEHFYFCSVGTHCSLGQKLAINVSTTATSSPSPTGNTTTSPPPPSSAAQPLAAALPLTLVSIFVALLH</sequence>
<dbReference type="EMBL" id="CM037161">
    <property type="protein sequence ID" value="KAH7855944.1"/>
    <property type="molecule type" value="Genomic_DNA"/>
</dbReference>
<dbReference type="Proteomes" id="UP000828048">
    <property type="component" value="Chromosome 11"/>
</dbReference>
<evidence type="ECO:0000313" key="1">
    <source>
        <dbReference type="EMBL" id="KAH7855944.1"/>
    </source>
</evidence>
<organism evidence="1 2">
    <name type="scientific">Vaccinium darrowii</name>
    <dbReference type="NCBI Taxonomy" id="229202"/>
    <lineage>
        <taxon>Eukaryota</taxon>
        <taxon>Viridiplantae</taxon>
        <taxon>Streptophyta</taxon>
        <taxon>Embryophyta</taxon>
        <taxon>Tracheophyta</taxon>
        <taxon>Spermatophyta</taxon>
        <taxon>Magnoliopsida</taxon>
        <taxon>eudicotyledons</taxon>
        <taxon>Gunneridae</taxon>
        <taxon>Pentapetalae</taxon>
        <taxon>asterids</taxon>
        <taxon>Ericales</taxon>
        <taxon>Ericaceae</taxon>
        <taxon>Vaccinioideae</taxon>
        <taxon>Vaccinieae</taxon>
        <taxon>Vaccinium</taxon>
    </lineage>
</organism>
<gene>
    <name evidence="1" type="ORF">Vadar_030855</name>
</gene>
<proteinExistence type="predicted"/>
<accession>A0ACB7YRY8</accession>
<comment type="caution">
    <text evidence="1">The sequence shown here is derived from an EMBL/GenBank/DDBJ whole genome shotgun (WGS) entry which is preliminary data.</text>
</comment>
<protein>
    <submittedName>
        <fullName evidence="1">Uncharacterized protein</fullName>
    </submittedName>
</protein>
<keyword evidence="2" id="KW-1185">Reference proteome</keyword>